<reference evidence="1" key="2">
    <citation type="submission" date="2020-09" db="EMBL/GenBank/DDBJ databases">
        <authorList>
            <person name="Sun Q."/>
            <person name="Zhou Y."/>
        </authorList>
    </citation>
    <scope>NUCLEOTIDE SEQUENCE</scope>
    <source>
        <strain evidence="1">CGMCC 1.10998</strain>
    </source>
</reference>
<evidence type="ECO:0000313" key="2">
    <source>
        <dbReference type="Proteomes" id="UP000637423"/>
    </source>
</evidence>
<dbReference type="InterPro" id="IPR029058">
    <property type="entry name" value="AB_hydrolase_fold"/>
</dbReference>
<dbReference type="Gene3D" id="3.40.50.1820">
    <property type="entry name" value="alpha/beta hydrolase"/>
    <property type="match status" value="1"/>
</dbReference>
<accession>A0A916U8S0</accession>
<evidence type="ECO:0000313" key="1">
    <source>
        <dbReference type="EMBL" id="GGC64693.1"/>
    </source>
</evidence>
<dbReference type="Proteomes" id="UP000637423">
    <property type="component" value="Unassembled WGS sequence"/>
</dbReference>
<organism evidence="1 2">
    <name type="scientific">Undibacterium terreum</name>
    <dbReference type="NCBI Taxonomy" id="1224302"/>
    <lineage>
        <taxon>Bacteria</taxon>
        <taxon>Pseudomonadati</taxon>
        <taxon>Pseudomonadota</taxon>
        <taxon>Betaproteobacteria</taxon>
        <taxon>Burkholderiales</taxon>
        <taxon>Oxalobacteraceae</taxon>
        <taxon>Undibacterium</taxon>
    </lineage>
</organism>
<name>A0A916U8S0_9BURK</name>
<sequence length="71" mass="7626">MSAQMKSVRVPTLYLQALQDRLVPAEAGSYITSVSPEAQVISIDAPHFLLQVASDKAANIVKNFASSLYSS</sequence>
<reference evidence="1" key="1">
    <citation type="journal article" date="2014" name="Int. J. Syst. Evol. Microbiol.">
        <title>Complete genome sequence of Corynebacterium casei LMG S-19264T (=DSM 44701T), isolated from a smear-ripened cheese.</title>
        <authorList>
            <consortium name="US DOE Joint Genome Institute (JGI-PGF)"/>
            <person name="Walter F."/>
            <person name="Albersmeier A."/>
            <person name="Kalinowski J."/>
            <person name="Ruckert C."/>
        </authorList>
    </citation>
    <scope>NUCLEOTIDE SEQUENCE</scope>
    <source>
        <strain evidence="1">CGMCC 1.10998</strain>
    </source>
</reference>
<keyword evidence="2" id="KW-1185">Reference proteome</keyword>
<dbReference type="AlphaFoldDB" id="A0A916U8S0"/>
<dbReference type="EMBL" id="BMED01000001">
    <property type="protein sequence ID" value="GGC64693.1"/>
    <property type="molecule type" value="Genomic_DNA"/>
</dbReference>
<proteinExistence type="predicted"/>
<comment type="caution">
    <text evidence="1">The sequence shown here is derived from an EMBL/GenBank/DDBJ whole genome shotgun (WGS) entry which is preliminary data.</text>
</comment>
<gene>
    <name evidence="1" type="ORF">GCM10011396_09640</name>
</gene>
<protein>
    <submittedName>
        <fullName evidence="1">Uncharacterized protein</fullName>
    </submittedName>
</protein>
<dbReference type="SUPFAM" id="SSF53474">
    <property type="entry name" value="alpha/beta-Hydrolases"/>
    <property type="match status" value="1"/>
</dbReference>